<evidence type="ECO:0000259" key="3">
    <source>
        <dbReference type="Pfam" id="PF14478"/>
    </source>
</evidence>
<keyword evidence="2" id="KW-0732">Signal</keyword>
<evidence type="ECO:0000256" key="1">
    <source>
        <dbReference type="SAM" id="MobiDB-lite"/>
    </source>
</evidence>
<dbReference type="EMBL" id="JACHGH010000004">
    <property type="protein sequence ID" value="MBB6453198.1"/>
    <property type="molecule type" value="Genomic_DNA"/>
</dbReference>
<keyword evidence="5" id="KW-1185">Reference proteome</keyword>
<evidence type="ECO:0000313" key="4">
    <source>
        <dbReference type="EMBL" id="MBB6453198.1"/>
    </source>
</evidence>
<feature type="compositionally biased region" description="Basic and acidic residues" evidence="1">
    <location>
        <begin position="36"/>
        <end position="69"/>
    </location>
</feature>
<gene>
    <name evidence="4" type="ORF">HNQ94_001646</name>
</gene>
<evidence type="ECO:0000313" key="5">
    <source>
        <dbReference type="Proteomes" id="UP000581688"/>
    </source>
</evidence>
<dbReference type="PROSITE" id="PS51257">
    <property type="entry name" value="PROKAR_LIPOPROTEIN"/>
    <property type="match status" value="1"/>
</dbReference>
<sequence>MKRFIFSIMLIFVVFLSVGCAKDEVNPQMQEEDKNLASLVEEREMTLEKKDDKINFQEEKITEADQPEKEEQEEPAESNNDAPSEPKDTNEAEPPVGDSVDKKDDTTEDSDNNEKEEPEKPTEPKQTVTITIVAPDVKGTILSATKVEWKPGDTVLDVTTRITKQKNIQIDVTGSNSLAYVQGIANIYEMDHGPFSGWEVSVDGKSLDRSAGVYPVNEGQQITWSYTTNYTEE</sequence>
<feature type="compositionally biased region" description="Basic and acidic residues" evidence="1">
    <location>
        <begin position="112"/>
        <end position="123"/>
    </location>
</feature>
<accession>A0A841Q480</accession>
<dbReference type="Gene3D" id="2.170.130.30">
    <property type="match status" value="1"/>
</dbReference>
<proteinExistence type="predicted"/>
<feature type="region of interest" description="Disordered" evidence="1">
    <location>
        <begin position="36"/>
        <end position="130"/>
    </location>
</feature>
<organism evidence="4 5">
    <name type="scientific">Salirhabdus euzebyi</name>
    <dbReference type="NCBI Taxonomy" id="394506"/>
    <lineage>
        <taxon>Bacteria</taxon>
        <taxon>Bacillati</taxon>
        <taxon>Bacillota</taxon>
        <taxon>Bacilli</taxon>
        <taxon>Bacillales</taxon>
        <taxon>Bacillaceae</taxon>
        <taxon>Salirhabdus</taxon>
    </lineage>
</organism>
<feature type="domain" description="Transcobalamin-like C-terminal" evidence="3">
    <location>
        <begin position="152"/>
        <end position="227"/>
    </location>
</feature>
<comment type="caution">
    <text evidence="4">The sequence shown here is derived from an EMBL/GenBank/DDBJ whole genome shotgun (WGS) entry which is preliminary data.</text>
</comment>
<protein>
    <submittedName>
        <fullName evidence="4">Outer membrane biosynthesis protein TonB</fullName>
    </submittedName>
</protein>
<dbReference type="Pfam" id="PF14478">
    <property type="entry name" value="DUF4430"/>
    <property type="match status" value="1"/>
</dbReference>
<dbReference type="AlphaFoldDB" id="A0A841Q480"/>
<dbReference type="InterPro" id="IPR027954">
    <property type="entry name" value="Transcobalamin-like_C"/>
</dbReference>
<dbReference type="RefSeq" id="WP_174495694.1">
    <property type="nucleotide sequence ID" value="NZ_CADDWK010000004.1"/>
</dbReference>
<name>A0A841Q480_9BACI</name>
<evidence type="ECO:0000256" key="2">
    <source>
        <dbReference type="SAM" id="SignalP"/>
    </source>
</evidence>
<dbReference type="Proteomes" id="UP000581688">
    <property type="component" value="Unassembled WGS sequence"/>
</dbReference>
<feature type="chain" id="PRO_5032628545" evidence="2">
    <location>
        <begin position="22"/>
        <end position="233"/>
    </location>
</feature>
<reference evidence="4 5" key="1">
    <citation type="submission" date="2020-08" db="EMBL/GenBank/DDBJ databases">
        <title>Genomic Encyclopedia of Type Strains, Phase IV (KMG-IV): sequencing the most valuable type-strain genomes for metagenomic binning, comparative biology and taxonomic classification.</title>
        <authorList>
            <person name="Goeker M."/>
        </authorList>
    </citation>
    <scope>NUCLEOTIDE SEQUENCE [LARGE SCALE GENOMIC DNA]</scope>
    <source>
        <strain evidence="4 5">DSM 19612</strain>
    </source>
</reference>
<feature type="signal peptide" evidence="2">
    <location>
        <begin position="1"/>
        <end position="21"/>
    </location>
</feature>